<protein>
    <submittedName>
        <fullName evidence="2">Uncharacterized protein</fullName>
    </submittedName>
</protein>
<sequence>MDFKFPKLADNLQIAHLGTALTRTERAGMRMEAPSFRSERRSLKSMEPNQ</sequence>
<comment type="caution">
    <text evidence="2">The sequence shown here is derived from an EMBL/GenBank/DDBJ whole genome shotgun (WGS) entry which is preliminary data.</text>
</comment>
<reference evidence="2" key="1">
    <citation type="submission" date="2016-12" db="EMBL/GenBank/DDBJ databases">
        <title>Discovery of methanogenic haloarchaea.</title>
        <authorList>
            <person name="Sorokin D.Y."/>
            <person name="Makarova K.S."/>
            <person name="Abbas B."/>
            <person name="Ferrer M."/>
            <person name="Golyshin P.N."/>
        </authorList>
    </citation>
    <scope>NUCLEOTIDE SEQUENCE [LARGE SCALE GENOMIC DNA]</scope>
    <source>
        <strain evidence="2">HMET1</strain>
    </source>
</reference>
<gene>
    <name evidence="2" type="ORF">BTN85_1615</name>
</gene>
<dbReference type="EMBL" id="MSDW01000001">
    <property type="protein sequence ID" value="OKY79109.1"/>
    <property type="molecule type" value="Genomic_DNA"/>
</dbReference>
<dbReference type="Proteomes" id="UP000185744">
    <property type="component" value="Unassembled WGS sequence"/>
</dbReference>
<dbReference type="InParanoid" id="A0A1Q6DXK5"/>
<keyword evidence="3" id="KW-1185">Reference proteome</keyword>
<name>A0A1Q6DXK5_METT1</name>
<evidence type="ECO:0000313" key="2">
    <source>
        <dbReference type="EMBL" id="OKY79109.1"/>
    </source>
</evidence>
<accession>A0A1Q6DXK5</accession>
<evidence type="ECO:0000256" key="1">
    <source>
        <dbReference type="SAM" id="MobiDB-lite"/>
    </source>
</evidence>
<feature type="region of interest" description="Disordered" evidence="1">
    <location>
        <begin position="30"/>
        <end position="50"/>
    </location>
</feature>
<organism evidence="2 3">
    <name type="scientific">Methanohalarchaeum thermophilum</name>
    <dbReference type="NCBI Taxonomy" id="1903181"/>
    <lineage>
        <taxon>Archaea</taxon>
        <taxon>Methanobacteriati</taxon>
        <taxon>Methanobacteriota</taxon>
        <taxon>Methanonatronarchaeia</taxon>
        <taxon>Methanonatronarchaeales</taxon>
        <taxon>Methanonatronarchaeaceae</taxon>
        <taxon>Candidatus Methanohalarchaeum</taxon>
    </lineage>
</organism>
<evidence type="ECO:0000313" key="3">
    <source>
        <dbReference type="Proteomes" id="UP000185744"/>
    </source>
</evidence>
<proteinExistence type="predicted"/>
<dbReference type="AlphaFoldDB" id="A0A1Q6DXK5"/>